<name>A0A1Z9YU60_9GAMM</name>
<dbReference type="OrthoDB" id="9814826at2"/>
<dbReference type="EMBL" id="NEXX01000007">
    <property type="protein sequence ID" value="OUY05750.1"/>
    <property type="molecule type" value="Genomic_DNA"/>
</dbReference>
<dbReference type="FunFam" id="2.40.30.10:FF:000055">
    <property type="entry name" value="Siderophore-interacting family protein"/>
    <property type="match status" value="1"/>
</dbReference>
<dbReference type="SUPFAM" id="SSF63380">
    <property type="entry name" value="Riboflavin synthase domain-like"/>
    <property type="match status" value="1"/>
</dbReference>
<evidence type="ECO:0000259" key="2">
    <source>
        <dbReference type="PROSITE" id="PS51384"/>
    </source>
</evidence>
<dbReference type="InterPro" id="IPR017927">
    <property type="entry name" value="FAD-bd_FR_type"/>
</dbReference>
<dbReference type="RefSeq" id="WP_087621782.1">
    <property type="nucleotide sequence ID" value="NZ_NEXX01000007.1"/>
</dbReference>
<feature type="domain" description="FAD-binding FR-type" evidence="2">
    <location>
        <begin position="19"/>
        <end position="143"/>
    </location>
</feature>
<reference evidence="3 4" key="1">
    <citation type="submission" date="2017-05" db="EMBL/GenBank/DDBJ databases">
        <title>Acinetobacter populi ANC 5415 (= PBJ7), whole genome shotgun sequencing project.</title>
        <authorList>
            <person name="Nemec A."/>
            <person name="Radolfova-Krizova L."/>
        </authorList>
    </citation>
    <scope>NUCLEOTIDE SEQUENCE [LARGE SCALE GENOMIC DNA]</scope>
    <source>
        <strain evidence="3 4">PBJ7</strain>
    </source>
</reference>
<sequence length="274" mass="30972">MNQQTLIEQRKAYRVRHELKFRTITVREVQLLSPTLKRIVFTGESLKDFVSASFDDHIKMFFYADPEHAVVIPTFSGRGLDFPNPEDKPVARDYTPRYFDADQGTLTIDFVLHDTGYATSWAKQARVGQQLGIGGPRGSMVQPLAFDHYVLIGDDTAIPAIARRLEELPAASHAHVWIEVESEQDQITLHSAAQTQIHWLYRNGQDAGQADGLLAALAQYQFPAEDFHTWIAAETNVARQLRKEMLEHGAQKQWTKASGYWKKGNPGAHDSIED</sequence>
<gene>
    <name evidence="3" type="ORF">CAP51_16140</name>
</gene>
<dbReference type="Gene3D" id="3.40.50.80">
    <property type="entry name" value="Nucleotide-binding domain of ferredoxin-NADP reductase (FNR) module"/>
    <property type="match status" value="1"/>
</dbReference>
<evidence type="ECO:0000313" key="4">
    <source>
        <dbReference type="Proteomes" id="UP000196536"/>
    </source>
</evidence>
<dbReference type="InterPro" id="IPR013113">
    <property type="entry name" value="SIP_FAD-bd"/>
</dbReference>
<dbReference type="PANTHER" id="PTHR30157:SF0">
    <property type="entry name" value="NADPH-DEPENDENT FERRIC-CHELATE REDUCTASE"/>
    <property type="match status" value="1"/>
</dbReference>
<dbReference type="Proteomes" id="UP000196536">
    <property type="component" value="Unassembled WGS sequence"/>
</dbReference>
<dbReference type="InterPro" id="IPR039261">
    <property type="entry name" value="FNR_nucleotide-bd"/>
</dbReference>
<evidence type="ECO:0000313" key="3">
    <source>
        <dbReference type="EMBL" id="OUY05750.1"/>
    </source>
</evidence>
<dbReference type="CDD" id="cd06193">
    <property type="entry name" value="siderophore_interacting"/>
    <property type="match status" value="1"/>
</dbReference>
<dbReference type="Gene3D" id="2.40.30.10">
    <property type="entry name" value="Translation factors"/>
    <property type="match status" value="1"/>
</dbReference>
<dbReference type="InterPro" id="IPR017938">
    <property type="entry name" value="Riboflavin_synthase-like_b-brl"/>
</dbReference>
<dbReference type="Pfam" id="PF08021">
    <property type="entry name" value="FAD_binding_9"/>
    <property type="match status" value="1"/>
</dbReference>
<protein>
    <recommendedName>
        <fullName evidence="2">FAD-binding FR-type domain-containing protein</fullName>
    </recommendedName>
</protein>
<dbReference type="InterPro" id="IPR039374">
    <property type="entry name" value="SIP_fam"/>
</dbReference>
<comment type="caution">
    <text evidence="3">The sequence shown here is derived from an EMBL/GenBank/DDBJ whole genome shotgun (WGS) entry which is preliminary data.</text>
</comment>
<dbReference type="GO" id="GO:0016491">
    <property type="term" value="F:oxidoreductase activity"/>
    <property type="evidence" value="ECO:0007669"/>
    <property type="project" value="InterPro"/>
</dbReference>
<dbReference type="AlphaFoldDB" id="A0A1Z9YU60"/>
<proteinExistence type="inferred from homology"/>
<keyword evidence="4" id="KW-1185">Reference proteome</keyword>
<evidence type="ECO:0000256" key="1">
    <source>
        <dbReference type="ARBA" id="ARBA00035644"/>
    </source>
</evidence>
<comment type="similarity">
    <text evidence="1">Belongs to the SIP oxidoreductase family.</text>
</comment>
<organism evidence="3 4">
    <name type="scientific">Acinetobacter populi</name>
    <dbReference type="NCBI Taxonomy" id="1582270"/>
    <lineage>
        <taxon>Bacteria</taxon>
        <taxon>Pseudomonadati</taxon>
        <taxon>Pseudomonadota</taxon>
        <taxon>Gammaproteobacteria</taxon>
        <taxon>Moraxellales</taxon>
        <taxon>Moraxellaceae</taxon>
        <taxon>Acinetobacter</taxon>
    </lineage>
</organism>
<dbReference type="PANTHER" id="PTHR30157">
    <property type="entry name" value="FERRIC REDUCTASE, NADPH-DEPENDENT"/>
    <property type="match status" value="1"/>
</dbReference>
<accession>A0A1Z9YU60</accession>
<dbReference type="PROSITE" id="PS51384">
    <property type="entry name" value="FAD_FR"/>
    <property type="match status" value="1"/>
</dbReference>
<dbReference type="InterPro" id="IPR007037">
    <property type="entry name" value="SIP_rossman_dom"/>
</dbReference>
<dbReference type="Pfam" id="PF04954">
    <property type="entry name" value="SIP"/>
    <property type="match status" value="1"/>
</dbReference>